<dbReference type="GeneID" id="107115421"/>
<evidence type="ECO:0000256" key="2">
    <source>
        <dbReference type="ARBA" id="ARBA00022490"/>
    </source>
</evidence>
<feature type="domain" description="Ubiquitin-like" evidence="4">
    <location>
        <begin position="21"/>
        <end position="80"/>
    </location>
</feature>
<accession>A0ABM1KFX5</accession>
<evidence type="ECO:0000313" key="5">
    <source>
        <dbReference type="Proteomes" id="UP000694871"/>
    </source>
</evidence>
<dbReference type="InterPro" id="IPR000626">
    <property type="entry name" value="Ubiquitin-like_dom"/>
</dbReference>
<dbReference type="RefSeq" id="XP_015272612.1">
    <property type="nucleotide sequence ID" value="XM_015417126.1"/>
</dbReference>
<sequence length="477" mass="52278">MVESQKIPGVDLGATTEPQVVRILVKAPWQKEEFLVHQDMLVREFKEHVGRHFASSPDRVVLVYAGRILKDHKTLGQHRIHLDEDATVYVVIHRMPRPRHASAVLTHSAQDQKPLLRHPFASDGLRELTASLGLHTANFTEFQTHLMSNPDLMLQLLENPSIQSKLSSPDLMKELVTNNPQVQQVIQKAPEISRVFNSPEGMKLVVELARNPAALREIIKPPPQTLSFPSGDGSGSLQGPFVELLQKGLPKKLLVLPTGGHPPTHPSIRPPRQVAQSMAAGSSDQSHGESRARKEETGQLVSTTVKNLLHQIIRHLLESVAGNPSRSVAGQGLGHAPELVAKMIRKNTAVPRNVREQAATHVPALLQQIQSTDVFWANWTPKEIQGLLEIQQRLQALAADEPAKKPTAPPARRAHSNTSLCDAAPPASRVGHQGFSSTQQLLQVLAGADWVAGTKPVSSLRGSSAQPPTKQQRPYQL</sequence>
<dbReference type="InterPro" id="IPR015496">
    <property type="entry name" value="Ubiquilin"/>
</dbReference>
<feature type="compositionally biased region" description="Polar residues" evidence="3">
    <location>
        <begin position="274"/>
        <end position="285"/>
    </location>
</feature>
<feature type="region of interest" description="Disordered" evidence="3">
    <location>
        <begin position="400"/>
        <end position="433"/>
    </location>
</feature>
<evidence type="ECO:0000313" key="6">
    <source>
        <dbReference type="RefSeq" id="XP_015272612.1"/>
    </source>
</evidence>
<dbReference type="Pfam" id="PF00240">
    <property type="entry name" value="ubiquitin"/>
    <property type="match status" value="1"/>
</dbReference>
<dbReference type="PANTHER" id="PTHR10677">
    <property type="entry name" value="UBIQUILIN"/>
    <property type="match status" value="1"/>
</dbReference>
<keyword evidence="2" id="KW-0963">Cytoplasm</keyword>
<organism evidence="5 6">
    <name type="scientific">Gekko japonicus</name>
    <name type="common">Schlegel's Japanese gecko</name>
    <dbReference type="NCBI Taxonomy" id="146911"/>
    <lineage>
        <taxon>Eukaryota</taxon>
        <taxon>Metazoa</taxon>
        <taxon>Chordata</taxon>
        <taxon>Craniata</taxon>
        <taxon>Vertebrata</taxon>
        <taxon>Euteleostomi</taxon>
        <taxon>Lepidosauria</taxon>
        <taxon>Squamata</taxon>
        <taxon>Bifurcata</taxon>
        <taxon>Gekkota</taxon>
        <taxon>Gekkonidae</taxon>
        <taxon>Gekkoninae</taxon>
        <taxon>Gekko</taxon>
    </lineage>
</organism>
<feature type="region of interest" description="Disordered" evidence="3">
    <location>
        <begin position="255"/>
        <end position="298"/>
    </location>
</feature>
<evidence type="ECO:0000259" key="4">
    <source>
        <dbReference type="PROSITE" id="PS50053"/>
    </source>
</evidence>
<dbReference type="SUPFAM" id="SSF54236">
    <property type="entry name" value="Ubiquitin-like"/>
    <property type="match status" value="1"/>
</dbReference>
<dbReference type="Proteomes" id="UP000694871">
    <property type="component" value="Unplaced"/>
</dbReference>
<protein>
    <submittedName>
        <fullName evidence="6">Ubiquilin-1-like</fullName>
    </submittedName>
</protein>
<name>A0ABM1KFX5_GEKJA</name>
<dbReference type="PROSITE" id="PS50053">
    <property type="entry name" value="UBIQUITIN_2"/>
    <property type="match status" value="1"/>
</dbReference>
<dbReference type="Gene3D" id="3.10.20.90">
    <property type="entry name" value="Phosphatidylinositol 3-kinase Catalytic Subunit, Chain A, domain 1"/>
    <property type="match status" value="1"/>
</dbReference>
<reference evidence="6" key="1">
    <citation type="submission" date="2025-08" db="UniProtKB">
        <authorList>
            <consortium name="RefSeq"/>
        </authorList>
    </citation>
    <scope>IDENTIFICATION</scope>
</reference>
<gene>
    <name evidence="6" type="primary">LOC107115421</name>
</gene>
<feature type="region of interest" description="Disordered" evidence="3">
    <location>
        <begin position="456"/>
        <end position="477"/>
    </location>
</feature>
<dbReference type="PANTHER" id="PTHR10677:SF16">
    <property type="entry name" value="UBIQUILIN-1"/>
    <property type="match status" value="1"/>
</dbReference>
<keyword evidence="5" id="KW-1185">Reference proteome</keyword>
<evidence type="ECO:0000256" key="1">
    <source>
        <dbReference type="ARBA" id="ARBA00004496"/>
    </source>
</evidence>
<comment type="subcellular location">
    <subcellularLocation>
        <location evidence="1">Cytoplasm</location>
    </subcellularLocation>
</comment>
<feature type="compositionally biased region" description="Basic and acidic residues" evidence="3">
    <location>
        <begin position="286"/>
        <end position="297"/>
    </location>
</feature>
<dbReference type="SMART" id="SM00213">
    <property type="entry name" value="UBQ"/>
    <property type="match status" value="1"/>
</dbReference>
<dbReference type="InterPro" id="IPR029071">
    <property type="entry name" value="Ubiquitin-like_domsf"/>
</dbReference>
<proteinExistence type="predicted"/>
<evidence type="ECO:0000256" key="3">
    <source>
        <dbReference type="SAM" id="MobiDB-lite"/>
    </source>
</evidence>
<dbReference type="Pfam" id="PF23195">
    <property type="entry name" value="UBQLN1"/>
    <property type="match status" value="1"/>
</dbReference>